<organism evidence="2 3">
    <name type="scientific">Phakopsora pachyrhizi</name>
    <name type="common">Asian soybean rust disease fungus</name>
    <dbReference type="NCBI Taxonomy" id="170000"/>
    <lineage>
        <taxon>Eukaryota</taxon>
        <taxon>Fungi</taxon>
        <taxon>Dikarya</taxon>
        <taxon>Basidiomycota</taxon>
        <taxon>Pucciniomycotina</taxon>
        <taxon>Pucciniomycetes</taxon>
        <taxon>Pucciniales</taxon>
        <taxon>Phakopsoraceae</taxon>
        <taxon>Phakopsora</taxon>
    </lineage>
</organism>
<protein>
    <submittedName>
        <fullName evidence="2">Uncharacterized protein</fullName>
    </submittedName>
</protein>
<sequence length="497" mass="54601">MVQPTLLPWLNHLLSTTTTQSTTTDVTTLKSPVSSSSLSPINDLTICTSPESISPITKSHSPMIHPSSSITQNHQNQPFSSSTSHLQSILTPFTSSCSACGSSHSASRNVSDTTASFNNSIHSLLTQPALALRIRESQPSNYLSRNGGPGWRMVMMTILNISILSPSTPWYDGTTQLIYDCSAHHFYHWDLETPELYQLDKFQAEAPSTFLGAGADGEGGLREVSENEIPKVRGNSCSTNEESPVCGADDGQLNGPSSWKCIFDVSLTPPAQSYTNNPNPDVVNLTTLHSSTFSNSENLSTPRNSLLIRELWLINRPLKRGQNSNVKQFDIELPPCPEESLPKLIFQNFLGMRLTTGRKTPGGHSWKVTGTFESGDSGEIEDGSKGILQTKPADQTKTHIQPFHSPAENQRKKDENLKRLPARDVLQQASQKISGELNSKTRNIISAPFMSRRTKSSNISILLKDLRGLVPLSYTSSISRFRQVQDVIRNRLTATPV</sequence>
<comment type="caution">
    <text evidence="2">The sequence shown here is derived from an EMBL/GenBank/DDBJ whole genome shotgun (WGS) entry which is preliminary data.</text>
</comment>
<dbReference type="AlphaFoldDB" id="A0AAV0AX06"/>
<gene>
    <name evidence="2" type="ORF">PPACK8108_LOCUS8712</name>
</gene>
<feature type="region of interest" description="Disordered" evidence="1">
    <location>
        <begin position="55"/>
        <end position="82"/>
    </location>
</feature>
<reference evidence="2" key="1">
    <citation type="submission" date="2022-06" db="EMBL/GenBank/DDBJ databases">
        <authorList>
            <consortium name="SYNGENTA / RWTH Aachen University"/>
        </authorList>
    </citation>
    <scope>NUCLEOTIDE SEQUENCE</scope>
</reference>
<proteinExistence type="predicted"/>
<keyword evidence="3" id="KW-1185">Reference proteome</keyword>
<name>A0AAV0AX06_PHAPC</name>
<evidence type="ECO:0000313" key="2">
    <source>
        <dbReference type="EMBL" id="CAH7673817.1"/>
    </source>
</evidence>
<feature type="non-terminal residue" evidence="2">
    <location>
        <position position="497"/>
    </location>
</feature>
<evidence type="ECO:0000313" key="3">
    <source>
        <dbReference type="Proteomes" id="UP001153365"/>
    </source>
</evidence>
<feature type="compositionally biased region" description="Low complexity" evidence="1">
    <location>
        <begin position="59"/>
        <end position="70"/>
    </location>
</feature>
<accession>A0AAV0AX06</accession>
<feature type="compositionally biased region" description="Polar residues" evidence="1">
    <location>
        <begin position="71"/>
        <end position="82"/>
    </location>
</feature>
<feature type="region of interest" description="Disordered" evidence="1">
    <location>
        <begin position="357"/>
        <end position="416"/>
    </location>
</feature>
<dbReference type="EMBL" id="CALTRL010001820">
    <property type="protein sequence ID" value="CAH7673817.1"/>
    <property type="molecule type" value="Genomic_DNA"/>
</dbReference>
<evidence type="ECO:0000256" key="1">
    <source>
        <dbReference type="SAM" id="MobiDB-lite"/>
    </source>
</evidence>
<dbReference type="Proteomes" id="UP001153365">
    <property type="component" value="Unassembled WGS sequence"/>
</dbReference>